<feature type="domain" description="GATA-type" evidence="1">
    <location>
        <begin position="5"/>
        <end position="38"/>
    </location>
</feature>
<dbReference type="EMBL" id="KZ679128">
    <property type="protein sequence ID" value="PTB79641.1"/>
    <property type="molecule type" value="Genomic_DNA"/>
</dbReference>
<protein>
    <recommendedName>
        <fullName evidence="1">GATA-type domain-containing protein</fullName>
    </recommendedName>
</protein>
<gene>
    <name evidence="2" type="ORF">M440DRAFT_1419976</name>
</gene>
<dbReference type="SUPFAM" id="SSF57716">
    <property type="entry name" value="Glucocorticoid receptor-like (DNA-binding domain)"/>
    <property type="match status" value="1"/>
</dbReference>
<evidence type="ECO:0000259" key="1">
    <source>
        <dbReference type="Pfam" id="PF00320"/>
    </source>
</evidence>
<accession>A0A2T4CDJ6</accession>
<dbReference type="OrthoDB" id="10258327at2759"/>
<dbReference type="InterPro" id="IPR000679">
    <property type="entry name" value="Znf_GATA"/>
</dbReference>
<dbReference type="Proteomes" id="UP000240760">
    <property type="component" value="Unassembled WGS sequence"/>
</dbReference>
<reference evidence="2 3" key="1">
    <citation type="submission" date="2016-07" db="EMBL/GenBank/DDBJ databases">
        <title>Multiple horizontal gene transfer events from other fungi enriched the ability of initially mycotrophic Trichoderma (Ascomycota) to feed on dead plant biomass.</title>
        <authorList>
            <consortium name="DOE Joint Genome Institute"/>
            <person name="Aerts A."/>
            <person name="Atanasova L."/>
            <person name="Chenthamara K."/>
            <person name="Zhang J."/>
            <person name="Grujic M."/>
            <person name="Henrissat B."/>
            <person name="Kuo A."/>
            <person name="Salamov A."/>
            <person name="Lipzen A."/>
            <person name="Labutti K."/>
            <person name="Barry K."/>
            <person name="Miao Y."/>
            <person name="Rahimi M.J."/>
            <person name="Shen Q."/>
            <person name="Grigoriev I.V."/>
            <person name="Kubicek C.P."/>
            <person name="Druzhinina I.S."/>
        </authorList>
    </citation>
    <scope>NUCLEOTIDE SEQUENCE [LARGE SCALE GENOMIC DNA]</scope>
    <source>
        <strain evidence="2 3">ATCC 18648</strain>
    </source>
</reference>
<proteinExistence type="predicted"/>
<dbReference type="GO" id="GO:0006355">
    <property type="term" value="P:regulation of DNA-templated transcription"/>
    <property type="evidence" value="ECO:0007669"/>
    <property type="project" value="InterPro"/>
</dbReference>
<name>A0A2T4CDJ6_TRILO</name>
<sequence>MTWRCSHCRTWGTSVWAVRDGPAGPKSLCANCGYFYERDRRLPRQTKNLHLQDIRANSNLSSLILALSLLGGPADSTGGTSHWKLNARRLAIV</sequence>
<dbReference type="Gene3D" id="3.30.50.10">
    <property type="entry name" value="Erythroid Transcription Factor GATA-1, subunit A"/>
    <property type="match status" value="1"/>
</dbReference>
<dbReference type="GO" id="GO:0043565">
    <property type="term" value="F:sequence-specific DNA binding"/>
    <property type="evidence" value="ECO:0007669"/>
    <property type="project" value="InterPro"/>
</dbReference>
<dbReference type="AlphaFoldDB" id="A0A2T4CDJ6"/>
<keyword evidence="3" id="KW-1185">Reference proteome</keyword>
<dbReference type="GO" id="GO:0008270">
    <property type="term" value="F:zinc ion binding"/>
    <property type="evidence" value="ECO:0007669"/>
    <property type="project" value="InterPro"/>
</dbReference>
<dbReference type="InterPro" id="IPR013088">
    <property type="entry name" value="Znf_NHR/GATA"/>
</dbReference>
<evidence type="ECO:0000313" key="3">
    <source>
        <dbReference type="Proteomes" id="UP000240760"/>
    </source>
</evidence>
<dbReference type="STRING" id="983965.A0A2T4CDJ6"/>
<evidence type="ECO:0000313" key="2">
    <source>
        <dbReference type="EMBL" id="PTB79641.1"/>
    </source>
</evidence>
<dbReference type="Pfam" id="PF00320">
    <property type="entry name" value="GATA"/>
    <property type="match status" value="1"/>
</dbReference>
<organism evidence="2 3">
    <name type="scientific">Trichoderma longibrachiatum ATCC 18648</name>
    <dbReference type="NCBI Taxonomy" id="983965"/>
    <lineage>
        <taxon>Eukaryota</taxon>
        <taxon>Fungi</taxon>
        <taxon>Dikarya</taxon>
        <taxon>Ascomycota</taxon>
        <taxon>Pezizomycotina</taxon>
        <taxon>Sordariomycetes</taxon>
        <taxon>Hypocreomycetidae</taxon>
        <taxon>Hypocreales</taxon>
        <taxon>Hypocreaceae</taxon>
        <taxon>Trichoderma</taxon>
    </lineage>
</organism>